<dbReference type="AlphaFoldDB" id="A0A1E5CB53"/>
<reference evidence="18 19" key="1">
    <citation type="journal article" date="2012" name="Science">
        <title>Ecological populations of bacteria act as socially cohesive units of antibiotic production and resistance.</title>
        <authorList>
            <person name="Cordero O.X."/>
            <person name="Wildschutte H."/>
            <person name="Kirkup B."/>
            <person name="Proehl S."/>
            <person name="Ngo L."/>
            <person name="Hussain F."/>
            <person name="Le Roux F."/>
            <person name="Mincer T."/>
            <person name="Polz M.F."/>
        </authorList>
    </citation>
    <scope>NUCLEOTIDE SEQUENCE [LARGE SCALE GENOMIC DNA]</scope>
    <source>
        <strain evidence="18 19">FF-454</strain>
    </source>
</reference>
<dbReference type="GO" id="GO:0035539">
    <property type="term" value="F:8-oxo-7,8-dihydrodeoxyguanosine triphosphate pyrophosphatase activity"/>
    <property type="evidence" value="ECO:0007669"/>
    <property type="project" value="UniProtKB-EC"/>
</dbReference>
<keyword evidence="8" id="KW-0460">Magnesium</keyword>
<evidence type="ECO:0000256" key="12">
    <source>
        <dbReference type="ARBA" id="ARBA00038905"/>
    </source>
</evidence>
<keyword evidence="19" id="KW-1185">Reference proteome</keyword>
<comment type="catalytic activity">
    <reaction evidence="10">
        <text>8-oxo-dGTP + H2O = 8-oxo-dGMP + diphosphate + H(+)</text>
        <dbReference type="Rhea" id="RHEA:31575"/>
        <dbReference type="ChEBI" id="CHEBI:15377"/>
        <dbReference type="ChEBI" id="CHEBI:15378"/>
        <dbReference type="ChEBI" id="CHEBI:33019"/>
        <dbReference type="ChEBI" id="CHEBI:63224"/>
        <dbReference type="ChEBI" id="CHEBI:77896"/>
        <dbReference type="EC" id="3.6.1.55"/>
    </reaction>
</comment>
<dbReference type="InterPro" id="IPR015797">
    <property type="entry name" value="NUDIX_hydrolase-like_dom_sf"/>
</dbReference>
<evidence type="ECO:0000256" key="5">
    <source>
        <dbReference type="ARBA" id="ARBA00022723"/>
    </source>
</evidence>
<evidence type="ECO:0000256" key="16">
    <source>
        <dbReference type="ARBA" id="ARBA00042798"/>
    </source>
</evidence>
<organism evidence="18 19">
    <name type="scientific">Enterovibrio norvegicus FF-454</name>
    <dbReference type="NCBI Taxonomy" id="1185651"/>
    <lineage>
        <taxon>Bacteria</taxon>
        <taxon>Pseudomonadati</taxon>
        <taxon>Pseudomonadota</taxon>
        <taxon>Gammaproteobacteria</taxon>
        <taxon>Vibrionales</taxon>
        <taxon>Vibrionaceae</taxon>
        <taxon>Enterovibrio</taxon>
    </lineage>
</organism>
<evidence type="ECO:0000256" key="11">
    <source>
        <dbReference type="ARBA" id="ARBA00036904"/>
    </source>
</evidence>
<evidence type="ECO:0000259" key="17">
    <source>
        <dbReference type="PROSITE" id="PS51462"/>
    </source>
</evidence>
<dbReference type="SUPFAM" id="SSF55811">
    <property type="entry name" value="Nudix"/>
    <property type="match status" value="1"/>
</dbReference>
<dbReference type="EMBL" id="AJWN02000032">
    <property type="protein sequence ID" value="OEE62738.1"/>
    <property type="molecule type" value="Genomic_DNA"/>
</dbReference>
<dbReference type="InterPro" id="IPR020476">
    <property type="entry name" value="Nudix_hydrolase"/>
</dbReference>
<proteinExistence type="inferred from homology"/>
<gene>
    <name evidence="18" type="ORF">A1OK_19300</name>
</gene>
<comment type="caution">
    <text evidence="18">The sequence shown here is derived from an EMBL/GenBank/DDBJ whole genome shotgun (WGS) entry which is preliminary data.</text>
</comment>
<keyword evidence="4" id="KW-0235">DNA replication</keyword>
<comment type="similarity">
    <text evidence="2">Belongs to the Nudix hydrolase family.</text>
</comment>
<sequence>MMEESAPILVVAGVIADGQRVLITQRYDQDNEAGLWEFPGGKVEEGETDQEALARELIEELSVEVKVGDFLLETLHHYPNKSILLRSYSCEVLKGDVTLHCHQAMAWVSPEALSRYTFSGADKPLVRQLQQQ</sequence>
<dbReference type="InterPro" id="IPR000086">
    <property type="entry name" value="NUDIX_hydrolase_dom"/>
</dbReference>
<dbReference type="GO" id="GO:0006281">
    <property type="term" value="P:DNA repair"/>
    <property type="evidence" value="ECO:0007669"/>
    <property type="project" value="UniProtKB-KW"/>
</dbReference>
<dbReference type="PANTHER" id="PTHR47707">
    <property type="entry name" value="8-OXO-DGTP DIPHOSPHATASE"/>
    <property type="match status" value="1"/>
</dbReference>
<evidence type="ECO:0000313" key="19">
    <source>
        <dbReference type="Proteomes" id="UP000095039"/>
    </source>
</evidence>
<evidence type="ECO:0000256" key="15">
    <source>
        <dbReference type="ARBA" id="ARBA00041979"/>
    </source>
</evidence>
<accession>A0A1E5CB53</accession>
<evidence type="ECO:0000256" key="1">
    <source>
        <dbReference type="ARBA" id="ARBA00001946"/>
    </source>
</evidence>
<dbReference type="Proteomes" id="UP000095039">
    <property type="component" value="Unassembled WGS sequence"/>
</dbReference>
<evidence type="ECO:0000256" key="7">
    <source>
        <dbReference type="ARBA" id="ARBA00022801"/>
    </source>
</evidence>
<keyword evidence="9" id="KW-0234">DNA repair</keyword>
<dbReference type="PRINTS" id="PR00502">
    <property type="entry name" value="NUDIXFAMILY"/>
</dbReference>
<dbReference type="InterPro" id="IPR047127">
    <property type="entry name" value="MutT-like"/>
</dbReference>
<dbReference type="GO" id="GO:0008413">
    <property type="term" value="F:8-oxo-7,8-dihydroguanosine triphosphate pyrophosphatase activity"/>
    <property type="evidence" value="ECO:0007669"/>
    <property type="project" value="TreeGrafter"/>
</dbReference>
<protein>
    <recommendedName>
        <fullName evidence="13">8-oxo-dGTP diphosphatase</fullName>
        <ecNumber evidence="12">3.6.1.55</ecNumber>
    </recommendedName>
    <alternativeName>
        <fullName evidence="16">7,8-dihydro-8-oxoguanine-triphosphatase</fullName>
    </alternativeName>
    <alternativeName>
        <fullName evidence="15">Mutator protein MutT</fullName>
    </alternativeName>
    <alternativeName>
        <fullName evidence="14">dGTP pyrophosphohydrolase</fullName>
    </alternativeName>
</protein>
<evidence type="ECO:0000256" key="13">
    <source>
        <dbReference type="ARBA" id="ARBA00040794"/>
    </source>
</evidence>
<dbReference type="Pfam" id="PF14815">
    <property type="entry name" value="NUDIX_4"/>
    <property type="match status" value="1"/>
</dbReference>
<evidence type="ECO:0000256" key="2">
    <source>
        <dbReference type="ARBA" id="ARBA00005582"/>
    </source>
</evidence>
<dbReference type="GO" id="GO:0046872">
    <property type="term" value="F:metal ion binding"/>
    <property type="evidence" value="ECO:0007669"/>
    <property type="project" value="UniProtKB-KW"/>
</dbReference>
<name>A0A1E5CB53_9GAMM</name>
<evidence type="ECO:0000256" key="14">
    <source>
        <dbReference type="ARBA" id="ARBA00041592"/>
    </source>
</evidence>
<dbReference type="PANTHER" id="PTHR47707:SF1">
    <property type="entry name" value="NUDIX HYDROLASE FAMILY PROTEIN"/>
    <property type="match status" value="1"/>
</dbReference>
<evidence type="ECO:0000256" key="10">
    <source>
        <dbReference type="ARBA" id="ARBA00035861"/>
    </source>
</evidence>
<evidence type="ECO:0000256" key="3">
    <source>
        <dbReference type="ARBA" id="ARBA00022457"/>
    </source>
</evidence>
<evidence type="ECO:0000256" key="4">
    <source>
        <dbReference type="ARBA" id="ARBA00022705"/>
    </source>
</evidence>
<keyword evidence="5" id="KW-0479">Metal-binding</keyword>
<feature type="domain" description="Nudix hydrolase" evidence="17">
    <location>
        <begin position="6"/>
        <end position="130"/>
    </location>
</feature>
<dbReference type="GO" id="GO:0006260">
    <property type="term" value="P:DNA replication"/>
    <property type="evidence" value="ECO:0007669"/>
    <property type="project" value="UniProtKB-KW"/>
</dbReference>
<comment type="catalytic activity">
    <reaction evidence="11">
        <text>8-oxo-GTP + H2O = 8-oxo-GMP + diphosphate + H(+)</text>
        <dbReference type="Rhea" id="RHEA:67616"/>
        <dbReference type="ChEBI" id="CHEBI:15377"/>
        <dbReference type="ChEBI" id="CHEBI:15378"/>
        <dbReference type="ChEBI" id="CHEBI:33019"/>
        <dbReference type="ChEBI" id="CHEBI:143553"/>
        <dbReference type="ChEBI" id="CHEBI:145694"/>
    </reaction>
</comment>
<keyword evidence="6" id="KW-0227">DNA damage</keyword>
<comment type="cofactor">
    <cofactor evidence="1">
        <name>Mg(2+)</name>
        <dbReference type="ChEBI" id="CHEBI:18420"/>
    </cofactor>
</comment>
<dbReference type="PROSITE" id="PS51462">
    <property type="entry name" value="NUDIX"/>
    <property type="match status" value="1"/>
</dbReference>
<dbReference type="GO" id="GO:0044716">
    <property type="term" value="F:8-oxo-GDP phosphatase activity"/>
    <property type="evidence" value="ECO:0007669"/>
    <property type="project" value="TreeGrafter"/>
</dbReference>
<evidence type="ECO:0000256" key="6">
    <source>
        <dbReference type="ARBA" id="ARBA00022763"/>
    </source>
</evidence>
<evidence type="ECO:0000256" key="9">
    <source>
        <dbReference type="ARBA" id="ARBA00023204"/>
    </source>
</evidence>
<keyword evidence="3" id="KW-0515">Mutator protein</keyword>
<dbReference type="RefSeq" id="WP_016958423.1">
    <property type="nucleotide sequence ID" value="NZ_AJWN02000032.1"/>
</dbReference>
<dbReference type="InterPro" id="IPR029119">
    <property type="entry name" value="MutY_C"/>
</dbReference>
<dbReference type="GO" id="GO:0044715">
    <property type="term" value="F:8-oxo-dGDP phosphatase activity"/>
    <property type="evidence" value="ECO:0007669"/>
    <property type="project" value="TreeGrafter"/>
</dbReference>
<evidence type="ECO:0000256" key="8">
    <source>
        <dbReference type="ARBA" id="ARBA00022842"/>
    </source>
</evidence>
<evidence type="ECO:0000313" key="18">
    <source>
        <dbReference type="EMBL" id="OEE62738.1"/>
    </source>
</evidence>
<keyword evidence="7" id="KW-0378">Hydrolase</keyword>
<dbReference type="Gene3D" id="3.90.79.10">
    <property type="entry name" value="Nucleoside Triphosphate Pyrophosphohydrolase"/>
    <property type="match status" value="1"/>
</dbReference>
<dbReference type="CDD" id="cd03425">
    <property type="entry name" value="NUDIX_MutT_NudA_like"/>
    <property type="match status" value="1"/>
</dbReference>
<dbReference type="EC" id="3.6.1.55" evidence="12"/>